<accession>A0A0D6P8I9</accession>
<dbReference type="RefSeq" id="WP_048862340.1">
    <property type="nucleotide sequence ID" value="NZ_BANB01000554.1"/>
</dbReference>
<keyword evidence="3" id="KW-1185">Reference proteome</keyword>
<feature type="transmembrane region" description="Helical" evidence="1">
    <location>
        <begin position="37"/>
        <end position="56"/>
    </location>
</feature>
<evidence type="ECO:0000256" key="1">
    <source>
        <dbReference type="SAM" id="Phobius"/>
    </source>
</evidence>
<dbReference type="EMBL" id="BANB01000554">
    <property type="protein sequence ID" value="GAN77987.1"/>
    <property type="molecule type" value="Genomic_DNA"/>
</dbReference>
<feature type="transmembrane region" description="Helical" evidence="1">
    <location>
        <begin position="76"/>
        <end position="99"/>
    </location>
</feature>
<proteinExistence type="predicted"/>
<keyword evidence="1" id="KW-1133">Transmembrane helix</keyword>
<evidence type="ECO:0008006" key="4">
    <source>
        <dbReference type="Google" id="ProtNLM"/>
    </source>
</evidence>
<dbReference type="AlphaFoldDB" id="A0A0D6P8I9"/>
<reference evidence="2 3" key="1">
    <citation type="submission" date="2012-11" db="EMBL/GenBank/DDBJ databases">
        <title>Whole genome sequence of Acidisphaera rubrifaciens HS-AP3.</title>
        <authorList>
            <person name="Azuma Y."/>
            <person name="Higashiura N."/>
            <person name="Hirakawa H."/>
            <person name="Matsushita K."/>
        </authorList>
    </citation>
    <scope>NUCLEOTIDE SEQUENCE [LARGE SCALE GENOMIC DNA]</scope>
    <source>
        <strain evidence="2 3">HS-AP3</strain>
    </source>
</reference>
<keyword evidence="1" id="KW-0812">Transmembrane</keyword>
<comment type="caution">
    <text evidence="2">The sequence shown here is derived from an EMBL/GenBank/DDBJ whole genome shotgun (WGS) entry which is preliminary data.</text>
</comment>
<feature type="transmembrane region" description="Helical" evidence="1">
    <location>
        <begin position="164"/>
        <end position="183"/>
    </location>
</feature>
<feature type="transmembrane region" description="Helical" evidence="1">
    <location>
        <begin position="111"/>
        <end position="131"/>
    </location>
</feature>
<name>A0A0D6P8I9_9PROT</name>
<organism evidence="2 3">
    <name type="scientific">Acidisphaera rubrifaciens HS-AP3</name>
    <dbReference type="NCBI Taxonomy" id="1231350"/>
    <lineage>
        <taxon>Bacteria</taxon>
        <taxon>Pseudomonadati</taxon>
        <taxon>Pseudomonadota</taxon>
        <taxon>Alphaproteobacteria</taxon>
        <taxon>Acetobacterales</taxon>
        <taxon>Acetobacteraceae</taxon>
        <taxon>Acidisphaera</taxon>
    </lineage>
</organism>
<protein>
    <recommendedName>
        <fullName evidence="4">Yip1 domain-containing protein</fullName>
    </recommendedName>
</protein>
<sequence length="193" mass="20966">MIAALSNGLQAAFLFVRGRPEGLRYLQGDMQGAARSFWAIALCLPADLCVQLISWATDATPERLVLPPHGAHALALEVLLFVVPWLAYAVCSHAIAGLIGRAEEWPRYIAVWNWCSVAQMLLLVLASLTTLAEEPPWLGETAQLVVFGWSLWLEWFAARVALRVGAVAAIGLVALDVFIWFVVSSAAAPFLPS</sequence>
<dbReference type="Proteomes" id="UP000032680">
    <property type="component" value="Unassembled WGS sequence"/>
</dbReference>
<feature type="transmembrane region" description="Helical" evidence="1">
    <location>
        <begin position="137"/>
        <end position="157"/>
    </location>
</feature>
<gene>
    <name evidence="2" type="ORF">Asru_0554_02</name>
</gene>
<evidence type="ECO:0000313" key="2">
    <source>
        <dbReference type="EMBL" id="GAN77987.1"/>
    </source>
</evidence>
<evidence type="ECO:0000313" key="3">
    <source>
        <dbReference type="Proteomes" id="UP000032680"/>
    </source>
</evidence>
<dbReference type="OrthoDB" id="8443450at2"/>
<keyword evidence="1" id="KW-0472">Membrane</keyword>